<keyword evidence="3 5" id="KW-0689">Ribosomal protein</keyword>
<dbReference type="PATRIC" id="fig|1166016.3.peg.3296"/>
<evidence type="ECO:0000256" key="3">
    <source>
        <dbReference type="ARBA" id="ARBA00022980"/>
    </source>
</evidence>
<dbReference type="InterPro" id="IPR034704">
    <property type="entry name" value="Ribosomal_bL28/bL31-like_sf"/>
</dbReference>
<dbReference type="STRING" id="1905730.W5S_3240"/>
<evidence type="ECO:0000256" key="4">
    <source>
        <dbReference type="ARBA" id="ARBA00023274"/>
    </source>
</evidence>
<dbReference type="GO" id="GO:1990904">
    <property type="term" value="C:ribonucleoprotein complex"/>
    <property type="evidence" value="ECO:0007669"/>
    <property type="project" value="UniProtKB-KW"/>
</dbReference>
<comment type="similarity">
    <text evidence="1 5">Belongs to the bacterial ribosomal protein bL31 family. Type B subfamily.</text>
</comment>
<sequence>MKAGIHPDYRTVVFHDTSADVYYRTGSTIKTDRTIELEGVHYPYVTIDVSSASHPYYTGKQKEYSKEGSTARFQQRFGNFFK</sequence>
<dbReference type="NCBIfam" id="NF002462">
    <property type="entry name" value="PRK01678.1"/>
    <property type="match status" value="1"/>
</dbReference>
<dbReference type="PANTHER" id="PTHR33280:SF1">
    <property type="entry name" value="LARGE RIBOSOMAL SUBUNIT PROTEIN BL31C"/>
    <property type="match status" value="1"/>
</dbReference>
<dbReference type="GO" id="GO:0006412">
    <property type="term" value="P:translation"/>
    <property type="evidence" value="ECO:0007669"/>
    <property type="project" value="UniProtKB-UniRule"/>
</dbReference>
<evidence type="ECO:0000313" key="9">
    <source>
        <dbReference type="Proteomes" id="UP001194579"/>
    </source>
</evidence>
<dbReference type="SUPFAM" id="SSF143800">
    <property type="entry name" value="L28p-like"/>
    <property type="match status" value="1"/>
</dbReference>
<dbReference type="InterPro" id="IPR027493">
    <property type="entry name" value="Ribosomal_bL31_B"/>
</dbReference>
<dbReference type="GO" id="GO:0003735">
    <property type="term" value="F:structural constituent of ribosome"/>
    <property type="evidence" value="ECO:0007669"/>
    <property type="project" value="InterPro"/>
</dbReference>
<evidence type="ECO:0000256" key="5">
    <source>
        <dbReference type="HAMAP-Rule" id="MF_00502"/>
    </source>
</evidence>
<dbReference type="InterPro" id="IPR042105">
    <property type="entry name" value="Ribosomal_bL31_sf"/>
</dbReference>
<dbReference type="KEGG" id="pec:W5S_3240"/>
<dbReference type="HOGENOM" id="CLU_114306_2_1_6"/>
<keyword evidence="9" id="KW-1185">Reference proteome</keyword>
<evidence type="ECO:0000256" key="1">
    <source>
        <dbReference type="ARBA" id="ARBA00008196"/>
    </source>
</evidence>
<dbReference type="Gene3D" id="4.10.830.30">
    <property type="entry name" value="Ribosomal protein L31"/>
    <property type="match status" value="1"/>
</dbReference>
<accession>A0A0H3I5R0</accession>
<evidence type="ECO:0000256" key="2">
    <source>
        <dbReference type="ARBA" id="ARBA00011838"/>
    </source>
</evidence>
<reference evidence="9" key="3">
    <citation type="submission" date="2023-07" db="EMBL/GenBank/DDBJ databases">
        <title>Identification of Pectobacterium versatile causing blackleg of potato from New York State with a whole genome sequencing approach.</title>
        <authorList>
            <person name="Ma X."/>
            <person name="Swingle B."/>
        </authorList>
    </citation>
    <scope>NUCLEOTIDE SEQUENCE [LARGE SCALE GENOMIC DNA]</scope>
    <source>
        <strain evidence="9">NY1588A</strain>
    </source>
</reference>
<dbReference type="NCBIfam" id="TIGR00105">
    <property type="entry name" value="L31"/>
    <property type="match status" value="1"/>
</dbReference>
<proteinExistence type="inferred from homology"/>
<evidence type="ECO:0000313" key="8">
    <source>
        <dbReference type="Proteomes" id="UP000008044"/>
    </source>
</evidence>
<dbReference type="HAMAP" id="MF_00502">
    <property type="entry name" value="Ribosomal_bL31_2"/>
    <property type="match status" value="1"/>
</dbReference>
<organism evidence="6 8">
    <name type="scientific">Pectobacterium parmentieri</name>
    <dbReference type="NCBI Taxonomy" id="1905730"/>
    <lineage>
        <taxon>Bacteria</taxon>
        <taxon>Pseudomonadati</taxon>
        <taxon>Pseudomonadota</taxon>
        <taxon>Gammaproteobacteria</taxon>
        <taxon>Enterobacterales</taxon>
        <taxon>Pectobacteriaceae</taxon>
        <taxon>Pectobacterium</taxon>
    </lineage>
</organism>
<reference evidence="6" key="2">
    <citation type="submission" date="2012-03" db="EMBL/GenBank/DDBJ databases">
        <authorList>
            <person name="Koskinen P."/>
            <person name="Laine P."/>
            <person name="Niemi O."/>
            <person name="Nykyri J."/>
            <person name="Harjunpaa H."/>
            <person name="Auvinen P."/>
            <person name="Paulin L."/>
            <person name="Pirhonen M."/>
            <person name="Palva T."/>
            <person name="Holm L."/>
        </authorList>
    </citation>
    <scope>NUCLEOTIDE SEQUENCE</scope>
    <source>
        <strain evidence="6">SCC3193</strain>
    </source>
</reference>
<dbReference type="EMBL" id="CP003415">
    <property type="protein sequence ID" value="AFI91314.1"/>
    <property type="molecule type" value="Genomic_DNA"/>
</dbReference>
<dbReference type="PANTHER" id="PTHR33280">
    <property type="entry name" value="50S RIBOSOMAL PROTEIN L31, CHLOROPLASTIC"/>
    <property type="match status" value="1"/>
</dbReference>
<dbReference type="EMBL" id="WABS01000005">
    <property type="protein sequence ID" value="MBI0553606.1"/>
    <property type="molecule type" value="Genomic_DNA"/>
</dbReference>
<dbReference type="Proteomes" id="UP000008044">
    <property type="component" value="Chromosome"/>
</dbReference>
<dbReference type="RefSeq" id="WP_014700818.1">
    <property type="nucleotide sequence ID" value="NC_017845.1"/>
</dbReference>
<dbReference type="GO" id="GO:0005840">
    <property type="term" value="C:ribosome"/>
    <property type="evidence" value="ECO:0007669"/>
    <property type="project" value="UniProtKB-KW"/>
</dbReference>
<dbReference type="Proteomes" id="UP001194579">
    <property type="component" value="Unassembled WGS sequence"/>
</dbReference>
<comment type="subunit">
    <text evidence="2 5">Part of the 50S ribosomal subunit.</text>
</comment>
<dbReference type="Pfam" id="PF01197">
    <property type="entry name" value="Ribosomal_L31"/>
    <property type="match status" value="1"/>
</dbReference>
<keyword evidence="4 5" id="KW-0687">Ribonucleoprotein</keyword>
<protein>
    <recommendedName>
        <fullName evidence="5">Large ribosomal subunit protein bL31B</fullName>
    </recommendedName>
</protein>
<evidence type="ECO:0000313" key="6">
    <source>
        <dbReference type="EMBL" id="AFI91314.1"/>
    </source>
</evidence>
<dbReference type="InterPro" id="IPR002150">
    <property type="entry name" value="Ribosomal_bL31"/>
</dbReference>
<name>A0A0H3I5R0_PECPM</name>
<dbReference type="AlphaFoldDB" id="A0A0H3I5R0"/>
<evidence type="ECO:0000313" key="7">
    <source>
        <dbReference type="EMBL" id="MBI0553606.1"/>
    </source>
</evidence>
<reference evidence="7" key="4">
    <citation type="submission" date="2024-05" db="EMBL/GenBank/DDBJ databases">
        <title>Identification of Pectobacterium versatile causing blackleg of potato from New York State with a whole genome sequencing approach.</title>
        <authorList>
            <person name="Ma X."/>
            <person name="Swingle B."/>
        </authorList>
    </citation>
    <scope>NUCLEOTIDE SEQUENCE</scope>
    <source>
        <strain evidence="7">NY1588A</strain>
    </source>
</reference>
<dbReference type="PRINTS" id="PR01249">
    <property type="entry name" value="RIBOSOMALL31"/>
</dbReference>
<dbReference type="eggNOG" id="COG0254">
    <property type="taxonomic scope" value="Bacteria"/>
</dbReference>
<gene>
    <name evidence="5" type="primary">rpmE2</name>
    <name evidence="6" type="ordered locus">W5S_3240</name>
    <name evidence="7" type="ORF">F6Q06_03740</name>
</gene>
<reference evidence="6 8" key="1">
    <citation type="journal article" date="2012" name="J. Bacteriol.">
        <title>Genome sequence of Pectobacterium sp. strain SCC3193.</title>
        <authorList>
            <person name="Koskinen J.P."/>
            <person name="Laine P."/>
            <person name="Niemi O."/>
            <person name="Nykyri J."/>
            <person name="Harjunpaa H."/>
            <person name="Auvinen P."/>
            <person name="Paulin L."/>
            <person name="Pirhonen M."/>
            <person name="Palva T."/>
            <person name="Holm L."/>
        </authorList>
    </citation>
    <scope>NUCLEOTIDE SEQUENCE [LARGE SCALE GENOMIC DNA]</scope>
    <source>
        <strain evidence="6 8">SCC3193</strain>
    </source>
</reference>